<comment type="similarity">
    <text evidence="1 3">Belongs to the short-chain dehydrogenases/reductases (SDR) family.</text>
</comment>
<evidence type="ECO:0000256" key="1">
    <source>
        <dbReference type="ARBA" id="ARBA00006484"/>
    </source>
</evidence>
<dbReference type="AlphaFoldDB" id="A0A0N1CKV9"/>
<dbReference type="InterPro" id="IPR002347">
    <property type="entry name" value="SDR_fam"/>
</dbReference>
<evidence type="ECO:0000313" key="6">
    <source>
        <dbReference type="EMBL" id="KPG33113.1"/>
    </source>
</evidence>
<dbReference type="Gene3D" id="3.40.50.720">
    <property type="entry name" value="NAD(P)-binding Rossmann-like Domain"/>
    <property type="match status" value="1"/>
</dbReference>
<dbReference type="CDD" id="cd05233">
    <property type="entry name" value="SDR_c"/>
    <property type="match status" value="1"/>
</dbReference>
<dbReference type="Proteomes" id="UP000037962">
    <property type="component" value="Unassembled WGS sequence"/>
</dbReference>
<dbReference type="PRINTS" id="PR00081">
    <property type="entry name" value="GDHRDH"/>
</dbReference>
<accession>A0A0N1CKV9</accession>
<evidence type="ECO:0000313" key="9">
    <source>
        <dbReference type="Proteomes" id="UP000037962"/>
    </source>
</evidence>
<dbReference type="Pfam" id="PF00106">
    <property type="entry name" value="adh_short"/>
    <property type="match status" value="1"/>
</dbReference>
<name>A0A0N1CKV9_9MYCO</name>
<dbReference type="SUPFAM" id="SSF51735">
    <property type="entry name" value="NAD(P)-binding Rossmann-fold domains"/>
    <property type="match status" value="1"/>
</dbReference>
<dbReference type="Proteomes" id="UP000037843">
    <property type="component" value="Unassembled WGS sequence"/>
</dbReference>
<proteinExistence type="inferred from homology"/>
<dbReference type="RefSeq" id="WP_043077460.1">
    <property type="nucleotide sequence ID" value="NZ_CP011530.1"/>
</dbReference>
<dbReference type="InterPro" id="IPR036291">
    <property type="entry name" value="NAD(P)-bd_dom_sf"/>
</dbReference>
<dbReference type="InterPro" id="IPR057326">
    <property type="entry name" value="KR_dom"/>
</dbReference>
<gene>
    <name evidence="5" type="ORF">AN908_13525</name>
    <name evidence="6" type="ORF">AN912_14985</name>
    <name evidence="7" type="ORF">AWB85_10575</name>
</gene>
<dbReference type="InterPro" id="IPR020904">
    <property type="entry name" value="Sc_DH/Rdtase_CS"/>
</dbReference>
<keyword evidence="9" id="KW-1185">Reference proteome</keyword>
<dbReference type="PANTHER" id="PTHR43391:SF12">
    <property type="entry name" value="OXIDOREDUCTASE EPHD-RELATED"/>
    <property type="match status" value="1"/>
</dbReference>
<dbReference type="EMBL" id="LJFO01000006">
    <property type="protein sequence ID" value="KPG11376.1"/>
    <property type="molecule type" value="Genomic_DNA"/>
</dbReference>
<reference evidence="7 10" key="2">
    <citation type="submission" date="2016-01" db="EMBL/GenBank/DDBJ databases">
        <title>Mycobacterium immunogenum strain CD11_6 genome sequencing and assembly.</title>
        <authorList>
            <person name="Kaur G."/>
            <person name="Nair G.R."/>
            <person name="Mayilraj S."/>
        </authorList>
    </citation>
    <scope>NUCLEOTIDE SEQUENCE [LARGE SCALE GENOMIC DNA]</scope>
    <source>
        <strain evidence="7 10">CD11-6</strain>
    </source>
</reference>
<reference evidence="8 9" key="1">
    <citation type="submission" date="2015-09" db="EMBL/GenBank/DDBJ databases">
        <title>Genome Sequences of Mycobacterium immunogenum Isolates, Recuperated from a Chloraminated Drinking Water Distribution System Simulator Subjected to Episodes of Nitrification.</title>
        <authorList>
            <person name="Gomez-Alvarez V."/>
            <person name="Revetta R.P."/>
        </authorList>
    </citation>
    <scope>NUCLEOTIDE SEQUENCE [LARGE SCALE GENOMIC DNA]</scope>
    <source>
        <strain evidence="5 8">H008</strain>
        <strain evidence="6 9">H076</strain>
    </source>
</reference>
<dbReference type="SMART" id="SM00822">
    <property type="entry name" value="PKS_KR"/>
    <property type="match status" value="1"/>
</dbReference>
<comment type="caution">
    <text evidence="7">The sequence shown here is derived from an EMBL/GenBank/DDBJ whole genome shotgun (WGS) entry which is preliminary data.</text>
</comment>
<dbReference type="OrthoDB" id="4690547at2"/>
<dbReference type="EMBL" id="LJFS01000017">
    <property type="protein sequence ID" value="KPG33113.1"/>
    <property type="molecule type" value="Genomic_DNA"/>
</dbReference>
<dbReference type="GeneID" id="45762433"/>
<evidence type="ECO:0000313" key="5">
    <source>
        <dbReference type="EMBL" id="KPG11376.1"/>
    </source>
</evidence>
<dbReference type="PANTHER" id="PTHR43391">
    <property type="entry name" value="RETINOL DEHYDROGENASE-RELATED"/>
    <property type="match status" value="1"/>
</dbReference>
<evidence type="ECO:0000256" key="2">
    <source>
        <dbReference type="ARBA" id="ARBA00023002"/>
    </source>
</evidence>
<dbReference type="GO" id="GO:0016491">
    <property type="term" value="F:oxidoreductase activity"/>
    <property type="evidence" value="ECO:0007669"/>
    <property type="project" value="UniProtKB-KW"/>
</dbReference>
<sequence length="277" mass="29244">MTSGSAQRNSLVVVTGGGSGIGRETSLAFARQGSRVVVADINLDTANETVGLIEKLGGSAYPYALDVSDETAVSAFADDVCAQHGVPDVLINNAGIGQGGRFFDTPSADFQRVLNINLGGVVHGCRAFGPRMAERKSGHIVNISSAAAYTPIPEMGAYATSKAAVFMFSDVLRGELARDKVKVSTICPGIVNTNIIRTTQFSGLSPEAEAKRQQQGAGLYAKRGYGPEKVAKEIVNAVAKGKSVVPVTPEAHVQYHFSRLAPALNRFFWGLSDKISR</sequence>
<evidence type="ECO:0000256" key="3">
    <source>
        <dbReference type="RuleBase" id="RU000363"/>
    </source>
</evidence>
<dbReference type="KEGG" id="miz:BAB75_00740"/>
<dbReference type="STRING" id="83262.BAB75_00740"/>
<dbReference type="FunFam" id="3.40.50.720:FF:000084">
    <property type="entry name" value="Short-chain dehydrogenase reductase"/>
    <property type="match status" value="1"/>
</dbReference>
<evidence type="ECO:0000313" key="7">
    <source>
        <dbReference type="EMBL" id="OAT67601.1"/>
    </source>
</evidence>
<dbReference type="Proteomes" id="UP000186919">
    <property type="component" value="Unassembled WGS sequence"/>
</dbReference>
<dbReference type="PRINTS" id="PR00080">
    <property type="entry name" value="SDRFAMILY"/>
</dbReference>
<dbReference type="PROSITE" id="PS00061">
    <property type="entry name" value="ADH_SHORT"/>
    <property type="match status" value="1"/>
</dbReference>
<evidence type="ECO:0000259" key="4">
    <source>
        <dbReference type="SMART" id="SM00822"/>
    </source>
</evidence>
<feature type="domain" description="Ketoreductase" evidence="4">
    <location>
        <begin position="10"/>
        <end position="193"/>
    </location>
</feature>
<organism evidence="7 10">
    <name type="scientific">Mycobacteroides immunogenum</name>
    <dbReference type="NCBI Taxonomy" id="83262"/>
    <lineage>
        <taxon>Bacteria</taxon>
        <taxon>Bacillati</taxon>
        <taxon>Actinomycetota</taxon>
        <taxon>Actinomycetes</taxon>
        <taxon>Mycobacteriales</taxon>
        <taxon>Mycobacteriaceae</taxon>
        <taxon>Mycobacteroides</taxon>
    </lineage>
</organism>
<evidence type="ECO:0000313" key="10">
    <source>
        <dbReference type="Proteomes" id="UP000186919"/>
    </source>
</evidence>
<dbReference type="PATRIC" id="fig|83262.10.peg.3755"/>
<keyword evidence="2" id="KW-0560">Oxidoreductase</keyword>
<dbReference type="EMBL" id="LQYE01000028">
    <property type="protein sequence ID" value="OAT67601.1"/>
    <property type="molecule type" value="Genomic_DNA"/>
</dbReference>
<protein>
    <submittedName>
        <fullName evidence="7">Oxidoreductase</fullName>
    </submittedName>
</protein>
<evidence type="ECO:0000313" key="8">
    <source>
        <dbReference type="Proteomes" id="UP000037843"/>
    </source>
</evidence>